<dbReference type="InterPro" id="IPR002650">
    <property type="entry name" value="Sulphate_adenylyltransferase"/>
</dbReference>
<evidence type="ECO:0000256" key="6">
    <source>
        <dbReference type="ARBA" id="ARBA00022840"/>
    </source>
</evidence>
<dbReference type="EMBL" id="CAJHUC010001510">
    <property type="protein sequence ID" value="CAD7701358.1"/>
    <property type="molecule type" value="Genomic_DNA"/>
</dbReference>
<evidence type="ECO:0000313" key="13">
    <source>
        <dbReference type="Proteomes" id="UP000708148"/>
    </source>
</evidence>
<evidence type="ECO:0000256" key="9">
    <source>
        <dbReference type="ARBA" id="ARBA00041598"/>
    </source>
</evidence>
<dbReference type="GO" id="GO:0004781">
    <property type="term" value="F:sulfate adenylyltransferase (ATP) activity"/>
    <property type="evidence" value="ECO:0007669"/>
    <property type="project" value="UniProtKB-EC"/>
</dbReference>
<gene>
    <name evidence="12" type="ORF">OSTQU699_LOCUS6717</name>
</gene>
<evidence type="ECO:0000256" key="5">
    <source>
        <dbReference type="ARBA" id="ARBA00022741"/>
    </source>
</evidence>
<keyword evidence="5" id="KW-0547">Nucleotide-binding</keyword>
<dbReference type="Pfam" id="PF01747">
    <property type="entry name" value="ATP-sulfurylase"/>
    <property type="match status" value="1"/>
</dbReference>
<keyword evidence="4" id="KW-0548">Nucleotidyltransferase</keyword>
<evidence type="ECO:0000256" key="8">
    <source>
        <dbReference type="ARBA" id="ARBA00037980"/>
    </source>
</evidence>
<evidence type="ECO:0000256" key="2">
    <source>
        <dbReference type="ARBA" id="ARBA00012391"/>
    </source>
</evidence>
<dbReference type="SUPFAM" id="SSF88697">
    <property type="entry name" value="PUA domain-like"/>
    <property type="match status" value="1"/>
</dbReference>
<dbReference type="EC" id="2.7.7.4" evidence="2"/>
<organism evidence="12 13">
    <name type="scientific">Ostreobium quekettii</name>
    <dbReference type="NCBI Taxonomy" id="121088"/>
    <lineage>
        <taxon>Eukaryota</taxon>
        <taxon>Viridiplantae</taxon>
        <taxon>Chlorophyta</taxon>
        <taxon>core chlorophytes</taxon>
        <taxon>Ulvophyceae</taxon>
        <taxon>TCBD clade</taxon>
        <taxon>Bryopsidales</taxon>
        <taxon>Ostreobineae</taxon>
        <taxon>Ostreobiaceae</taxon>
        <taxon>Ostreobium</taxon>
    </lineage>
</organism>
<evidence type="ECO:0000259" key="10">
    <source>
        <dbReference type="Pfam" id="PF01747"/>
    </source>
</evidence>
<evidence type="ECO:0000256" key="3">
    <source>
        <dbReference type="ARBA" id="ARBA00022679"/>
    </source>
</evidence>
<sequence length="460" mass="50020">MATFSCGRSPALVKAAAPCAASKFPPAAPSRDACRHRYLGDGSLLVTGAPLQVKAPQRSSGRKAVIVRAAAGVATESGLQAPHGGKLVDLMLPEAEKARAAAACSKTMELSDRNACDVELLVVGAFSPLEGFMNEDEYNSVVETMHTTDGVVFGLPIVLDTVDEDTAVGDKILLQYQGADLAIMTVESKWTPNKPLECLKCYGTSQLEHPAVQMVSMERGKYYIGGKIQGLTLPKRVFPCATPREVRATLPEGKDVVAFQCRNPIHRAHYELFTRALGADNVGKGAVCLVHPTCGPTQDDDIPGIVRYHTYEVLKTETNNPALRWAYLPYSMHMAGPREAIQHMMIRKNYGCTHFIIGRDMAGSKSTVTGEDFYGAYEAQDFAAEHASELGMKTVPSLNIAYTEEKGYVTADVAEKEGLHTVKLSGTQFRKMLRAGEDIPEWFAFKSVVKVLREEMANLS</sequence>
<dbReference type="Gene3D" id="3.10.400.10">
    <property type="entry name" value="Sulfate adenylyltransferase"/>
    <property type="match status" value="1"/>
</dbReference>
<dbReference type="AlphaFoldDB" id="A0A8S1J2D9"/>
<evidence type="ECO:0000256" key="1">
    <source>
        <dbReference type="ARBA" id="ARBA00005048"/>
    </source>
</evidence>
<dbReference type="PANTHER" id="PTHR43509:SF1">
    <property type="entry name" value="SULFATE ADENYLYLTRANSFERASE"/>
    <property type="match status" value="1"/>
</dbReference>
<dbReference type="PANTHER" id="PTHR43509">
    <property type="match status" value="1"/>
</dbReference>
<keyword evidence="13" id="KW-1185">Reference proteome</keyword>
<dbReference type="InterPro" id="IPR025980">
    <property type="entry name" value="ATP-Sase_PUA-like_dom"/>
</dbReference>
<comment type="caution">
    <text evidence="12">The sequence shown here is derived from an EMBL/GenBank/DDBJ whole genome shotgun (WGS) entry which is preliminary data.</text>
</comment>
<dbReference type="GO" id="GO:0005524">
    <property type="term" value="F:ATP binding"/>
    <property type="evidence" value="ECO:0007669"/>
    <property type="project" value="UniProtKB-KW"/>
</dbReference>
<dbReference type="GO" id="GO:0000103">
    <property type="term" value="P:sulfate assimilation"/>
    <property type="evidence" value="ECO:0007669"/>
    <property type="project" value="InterPro"/>
</dbReference>
<dbReference type="Gene3D" id="3.40.50.620">
    <property type="entry name" value="HUPs"/>
    <property type="match status" value="1"/>
</dbReference>
<dbReference type="InterPro" id="IPR014729">
    <property type="entry name" value="Rossmann-like_a/b/a_fold"/>
</dbReference>
<dbReference type="Proteomes" id="UP000708148">
    <property type="component" value="Unassembled WGS sequence"/>
</dbReference>
<dbReference type="InterPro" id="IPR024951">
    <property type="entry name" value="Sulfurylase_cat_dom"/>
</dbReference>
<evidence type="ECO:0000313" key="12">
    <source>
        <dbReference type="EMBL" id="CAD7701358.1"/>
    </source>
</evidence>
<dbReference type="CDD" id="cd00517">
    <property type="entry name" value="ATPS"/>
    <property type="match status" value="1"/>
</dbReference>
<accession>A0A8S1J2D9</accession>
<keyword evidence="3" id="KW-0808">Transferase</keyword>
<comment type="pathway">
    <text evidence="1">Sulfur metabolism; hydrogen sulfide biosynthesis; sulfite from sulfate: step 1/3.</text>
</comment>
<dbReference type="NCBIfam" id="TIGR00339">
    <property type="entry name" value="sopT"/>
    <property type="match status" value="1"/>
</dbReference>
<comment type="similarity">
    <text evidence="8">Belongs to the sulfate adenylyltransferase family.</text>
</comment>
<dbReference type="Pfam" id="PF14306">
    <property type="entry name" value="PUA_2"/>
    <property type="match status" value="1"/>
</dbReference>
<proteinExistence type="inferred from homology"/>
<keyword evidence="6" id="KW-0067">ATP-binding</keyword>
<dbReference type="InterPro" id="IPR015947">
    <property type="entry name" value="PUA-like_sf"/>
</dbReference>
<dbReference type="OrthoDB" id="506431at2759"/>
<evidence type="ECO:0000256" key="4">
    <source>
        <dbReference type="ARBA" id="ARBA00022695"/>
    </source>
</evidence>
<feature type="domain" description="ATP-sulfurylase PUA-like" evidence="11">
    <location>
        <begin position="81"/>
        <end position="231"/>
    </location>
</feature>
<feature type="domain" description="Sulphate adenylyltransferase catalytic" evidence="10">
    <location>
        <begin position="241"/>
        <end position="454"/>
    </location>
</feature>
<protein>
    <recommendedName>
        <fullName evidence="2">sulfate adenylyltransferase</fullName>
        <ecNumber evidence="2">2.7.7.4</ecNumber>
    </recommendedName>
    <alternativeName>
        <fullName evidence="9">ATP-sulfurylase</fullName>
    </alternativeName>
    <alternativeName>
        <fullName evidence="7">Sulfate adenylate transferase</fullName>
    </alternativeName>
</protein>
<dbReference type="SUPFAM" id="SSF52374">
    <property type="entry name" value="Nucleotidylyl transferase"/>
    <property type="match status" value="1"/>
</dbReference>
<evidence type="ECO:0000259" key="11">
    <source>
        <dbReference type="Pfam" id="PF14306"/>
    </source>
</evidence>
<evidence type="ECO:0000256" key="7">
    <source>
        <dbReference type="ARBA" id="ARBA00031812"/>
    </source>
</evidence>
<name>A0A8S1J2D9_9CHLO</name>
<reference evidence="12" key="1">
    <citation type="submission" date="2020-12" db="EMBL/GenBank/DDBJ databases">
        <authorList>
            <person name="Iha C."/>
        </authorList>
    </citation>
    <scope>NUCLEOTIDE SEQUENCE</scope>
</reference>